<evidence type="ECO:0000313" key="15">
    <source>
        <dbReference type="EMBL" id="PIP57092.1"/>
    </source>
</evidence>
<dbReference type="NCBIfam" id="TIGR02504">
    <property type="entry name" value="NrdJ_Z"/>
    <property type="match status" value="1"/>
</dbReference>
<dbReference type="InterPro" id="IPR013344">
    <property type="entry name" value="RNR_NrdJ/NrdZ"/>
</dbReference>
<evidence type="ECO:0000256" key="8">
    <source>
        <dbReference type="ARBA" id="ARBA00023116"/>
    </source>
</evidence>
<evidence type="ECO:0000256" key="13">
    <source>
        <dbReference type="RuleBase" id="RU364064"/>
    </source>
</evidence>
<evidence type="ECO:0000256" key="2">
    <source>
        <dbReference type="ARBA" id="ARBA00007405"/>
    </source>
</evidence>
<evidence type="ECO:0000256" key="3">
    <source>
        <dbReference type="ARBA" id="ARBA00022628"/>
    </source>
</evidence>
<dbReference type="InterPro" id="IPR050862">
    <property type="entry name" value="RdRp_reductase_class-2"/>
</dbReference>
<dbReference type="UniPathway" id="UPA00326"/>
<gene>
    <name evidence="15" type="ORF">COX04_01415</name>
</gene>
<name>A0A2H0BHD7_9BACT</name>
<sequence length="726" mass="80977">MSYLWSLRMLNRIPLLAKKVLKADGSKEAFSLEKISRSIWRAAKDVGGTDTKLPQLLAEEVAVYLETKLNGRGEVGADIIGEAVEKILIEKGHAKTAKAYILYRENKKHALQDKSSLGLKDDIGLSYNTLYILKLRYLKRDERGRILETPKGMFARVAHCLSRVEKTPAKRNKWFQEFLKVMVNLEFTPGTRTLVNAGKDSPQLANCFVWPVEDDINAIFDTLYKSTLIKKHGGGCGYNFSKVRPEGDSVAGIQGLAAGPVKMIEMFDLMTSLFKQEGRYESGNMAVLNVNHPDIFKFISAKQSDGYLSKTNLSIGINNEFMQAYIKGENIDIINPRTGEVVNKVRAKSILELAARMAWTTGDPGIMNLSAINKGTALGNPLLTKRGPIWSTNVCGEIPLFPYESCNLGYVNFTRCVRGKTFDFAKLEELMWVGVRLLDNVIDASWFPVAQVDKAVRDHRRLGIGCVGWAETLTFLGIAYDSPRAFELAEKIAKTMYQAAFAASCDLAKEKGPFPLAGDSIWAKSKNKPRNVALITFPPSSGNAVICETTFGIEPYFALAYEQNVLDGQRLKTTVPLFIQKLKEKGVYSEEVIQKVVANYGSCQGIAEIPKEIQKIFRVAHDIDWKDHIKMQAAFQKWTDNAIAKTVNMPTETTPDDIEKAYVLAWKLGCKGLTVYRDQTKNGQVFNFGGGDKSFKERKCPDCDIPLKRSGKCLKCEKCGFSTCEL</sequence>
<evidence type="ECO:0000313" key="16">
    <source>
        <dbReference type="Proteomes" id="UP000230759"/>
    </source>
</evidence>
<comment type="function">
    <text evidence="13">Catalyzes the reduction of ribonucleotides to deoxyribonucleotides. May function to provide a pool of deoxyribonucleotide precursors for DNA repair during oxygen limitation and/or for immediate growth after restoration of oxygen.</text>
</comment>
<evidence type="ECO:0000256" key="11">
    <source>
        <dbReference type="ARBA" id="ARBA00047754"/>
    </source>
</evidence>
<dbReference type="GO" id="GO:0005524">
    <property type="term" value="F:ATP binding"/>
    <property type="evidence" value="ECO:0007669"/>
    <property type="project" value="UniProtKB-UniRule"/>
</dbReference>
<organism evidence="15 16">
    <name type="scientific">Candidatus Woesebacteria bacterium CG22_combo_CG10-13_8_21_14_all_45_10</name>
    <dbReference type="NCBI Taxonomy" id="1975060"/>
    <lineage>
        <taxon>Bacteria</taxon>
        <taxon>Candidatus Woeseibacteriota</taxon>
    </lineage>
</organism>
<comment type="similarity">
    <text evidence="2 13">Belongs to the ribonucleoside diphosphate reductase class-2 family.</text>
</comment>
<dbReference type="Pfam" id="PF02867">
    <property type="entry name" value="Ribonuc_red_lgC"/>
    <property type="match status" value="1"/>
</dbReference>
<dbReference type="Pfam" id="PF00317">
    <property type="entry name" value="Ribonuc_red_lgN"/>
    <property type="match status" value="1"/>
</dbReference>
<dbReference type="SUPFAM" id="SSF48168">
    <property type="entry name" value="R1 subunit of ribonucleotide reductase, N-terminal domain"/>
    <property type="match status" value="1"/>
</dbReference>
<keyword evidence="5 12" id="KW-0547">Nucleotide-binding</keyword>
<dbReference type="Pfam" id="PF03477">
    <property type="entry name" value="ATP-cone"/>
    <property type="match status" value="1"/>
</dbReference>
<dbReference type="AlphaFoldDB" id="A0A2H0BHD7"/>
<accession>A0A2H0BHD7</accession>
<feature type="domain" description="ATP-cone" evidence="14">
    <location>
        <begin position="18"/>
        <end position="111"/>
    </location>
</feature>
<dbReference type="InterPro" id="IPR005144">
    <property type="entry name" value="ATP-cone_dom"/>
</dbReference>
<comment type="cofactor">
    <cofactor evidence="1 13">
        <name>adenosylcob(III)alamin</name>
        <dbReference type="ChEBI" id="CHEBI:18408"/>
    </cofactor>
</comment>
<evidence type="ECO:0000256" key="5">
    <source>
        <dbReference type="ARBA" id="ARBA00022741"/>
    </source>
</evidence>
<dbReference type="CDD" id="cd02888">
    <property type="entry name" value="RNR_II_dimer"/>
    <property type="match status" value="1"/>
</dbReference>
<comment type="catalytic activity">
    <reaction evidence="11 13">
        <text>a 2'-deoxyribonucleoside 5'-diphosphate + [thioredoxin]-disulfide + H2O = a ribonucleoside 5'-diphosphate + [thioredoxin]-dithiol</text>
        <dbReference type="Rhea" id="RHEA:23252"/>
        <dbReference type="Rhea" id="RHEA-COMP:10698"/>
        <dbReference type="Rhea" id="RHEA-COMP:10700"/>
        <dbReference type="ChEBI" id="CHEBI:15377"/>
        <dbReference type="ChEBI" id="CHEBI:29950"/>
        <dbReference type="ChEBI" id="CHEBI:50058"/>
        <dbReference type="ChEBI" id="CHEBI:57930"/>
        <dbReference type="ChEBI" id="CHEBI:73316"/>
        <dbReference type="EC" id="1.17.4.1"/>
    </reaction>
</comment>
<evidence type="ECO:0000256" key="6">
    <source>
        <dbReference type="ARBA" id="ARBA00022840"/>
    </source>
</evidence>
<dbReference type="Proteomes" id="UP000230759">
    <property type="component" value="Unassembled WGS sequence"/>
</dbReference>
<dbReference type="Gene3D" id="3.20.70.20">
    <property type="match status" value="1"/>
</dbReference>
<dbReference type="InterPro" id="IPR000788">
    <property type="entry name" value="RNR_lg_C"/>
</dbReference>
<dbReference type="SUPFAM" id="SSF51998">
    <property type="entry name" value="PFL-like glycyl radical enzymes"/>
    <property type="match status" value="1"/>
</dbReference>
<keyword evidence="6 12" id="KW-0067">ATP-binding</keyword>
<evidence type="ECO:0000256" key="10">
    <source>
        <dbReference type="ARBA" id="ARBA00023285"/>
    </source>
</evidence>
<keyword evidence="7 13" id="KW-0560">Oxidoreductase</keyword>
<evidence type="ECO:0000256" key="1">
    <source>
        <dbReference type="ARBA" id="ARBA00001922"/>
    </source>
</evidence>
<dbReference type="GO" id="GO:0071897">
    <property type="term" value="P:DNA biosynthetic process"/>
    <property type="evidence" value="ECO:0007669"/>
    <property type="project" value="UniProtKB-KW"/>
</dbReference>
<dbReference type="GO" id="GO:0009263">
    <property type="term" value="P:deoxyribonucleotide biosynthetic process"/>
    <property type="evidence" value="ECO:0007669"/>
    <property type="project" value="UniProtKB-KW"/>
</dbReference>
<evidence type="ECO:0000256" key="9">
    <source>
        <dbReference type="ARBA" id="ARBA00023157"/>
    </source>
</evidence>
<protein>
    <recommendedName>
        <fullName evidence="13">Vitamin B12-dependent ribonucleotide reductase</fullName>
        <ecNumber evidence="13">1.17.4.1</ecNumber>
    </recommendedName>
</protein>
<keyword evidence="9" id="KW-1015">Disulfide bond</keyword>
<keyword evidence="4 13" id="KW-0237">DNA synthesis</keyword>
<dbReference type="GO" id="GO:0031419">
    <property type="term" value="F:cobalamin binding"/>
    <property type="evidence" value="ECO:0007669"/>
    <property type="project" value="UniProtKB-KW"/>
</dbReference>
<evidence type="ECO:0000256" key="4">
    <source>
        <dbReference type="ARBA" id="ARBA00022634"/>
    </source>
</evidence>
<dbReference type="GO" id="GO:0004748">
    <property type="term" value="F:ribonucleoside-diphosphate reductase activity, thioredoxin disulfide as acceptor"/>
    <property type="evidence" value="ECO:0007669"/>
    <property type="project" value="UniProtKB-EC"/>
</dbReference>
<dbReference type="InterPro" id="IPR008926">
    <property type="entry name" value="RNR_R1-su_N"/>
</dbReference>
<dbReference type="InterPro" id="IPR013509">
    <property type="entry name" value="RNR_lsu_N"/>
</dbReference>
<keyword evidence="10 13" id="KW-0170">Cobalt</keyword>
<evidence type="ECO:0000256" key="7">
    <source>
        <dbReference type="ARBA" id="ARBA00023002"/>
    </source>
</evidence>
<dbReference type="PROSITE" id="PS51161">
    <property type="entry name" value="ATP_CONE"/>
    <property type="match status" value="1"/>
</dbReference>
<evidence type="ECO:0000259" key="14">
    <source>
        <dbReference type="PROSITE" id="PS51161"/>
    </source>
</evidence>
<keyword evidence="8" id="KW-0215">Deoxyribonucleotide synthesis</keyword>
<keyword evidence="3 13" id="KW-0846">Cobalamin</keyword>
<dbReference type="EMBL" id="PCSV01000035">
    <property type="protein sequence ID" value="PIP57092.1"/>
    <property type="molecule type" value="Genomic_DNA"/>
</dbReference>
<evidence type="ECO:0000256" key="12">
    <source>
        <dbReference type="PROSITE-ProRule" id="PRU00492"/>
    </source>
</evidence>
<reference evidence="15 16" key="1">
    <citation type="submission" date="2017-09" db="EMBL/GenBank/DDBJ databases">
        <title>Depth-based differentiation of microbial function through sediment-hosted aquifers and enrichment of novel symbionts in the deep terrestrial subsurface.</title>
        <authorList>
            <person name="Probst A.J."/>
            <person name="Ladd B."/>
            <person name="Jarett J.K."/>
            <person name="Geller-Mcgrath D.E."/>
            <person name="Sieber C.M."/>
            <person name="Emerson J.B."/>
            <person name="Anantharaman K."/>
            <person name="Thomas B.C."/>
            <person name="Malmstrom R."/>
            <person name="Stieglmeier M."/>
            <person name="Klingl A."/>
            <person name="Woyke T."/>
            <person name="Ryan C.M."/>
            <person name="Banfield J.F."/>
        </authorList>
    </citation>
    <scope>NUCLEOTIDE SEQUENCE [LARGE SCALE GENOMIC DNA]</scope>
    <source>
        <strain evidence="15">CG22_combo_CG10-13_8_21_14_all_45_10</strain>
    </source>
</reference>
<comment type="caution">
    <text evidence="15">The sequence shown here is derived from an EMBL/GenBank/DDBJ whole genome shotgun (WGS) entry which is preliminary data.</text>
</comment>
<dbReference type="PANTHER" id="PTHR43371:SF1">
    <property type="entry name" value="RIBONUCLEOSIDE-DIPHOSPHATE REDUCTASE"/>
    <property type="match status" value="1"/>
</dbReference>
<dbReference type="PRINTS" id="PR01183">
    <property type="entry name" value="RIBORDTASEM1"/>
</dbReference>
<dbReference type="PANTHER" id="PTHR43371">
    <property type="entry name" value="VITAMIN B12-DEPENDENT RIBONUCLEOTIDE REDUCTASE"/>
    <property type="match status" value="1"/>
</dbReference>
<proteinExistence type="inferred from homology"/>
<dbReference type="EC" id="1.17.4.1" evidence="13"/>